<dbReference type="GO" id="GO:0016987">
    <property type="term" value="F:sigma factor activity"/>
    <property type="evidence" value="ECO:0007669"/>
    <property type="project" value="UniProtKB-KW"/>
</dbReference>
<keyword evidence="10" id="KW-1185">Reference proteome</keyword>
<accession>A0A4R4E0V2</accession>
<dbReference type="InterPro" id="IPR036388">
    <property type="entry name" value="WH-like_DNA-bd_sf"/>
</dbReference>
<dbReference type="PROSITE" id="PS01063">
    <property type="entry name" value="SIGMA70_ECF"/>
    <property type="match status" value="1"/>
</dbReference>
<evidence type="ECO:0000256" key="3">
    <source>
        <dbReference type="ARBA" id="ARBA00023082"/>
    </source>
</evidence>
<dbReference type="InterPro" id="IPR000838">
    <property type="entry name" value="RNA_pol_sigma70_ECF_CS"/>
</dbReference>
<evidence type="ECO:0000313" key="9">
    <source>
        <dbReference type="EMBL" id="TCZ71752.1"/>
    </source>
</evidence>
<feature type="domain" description="RNA polymerase sigma-70 region 2" evidence="7">
    <location>
        <begin position="41"/>
        <end position="108"/>
    </location>
</feature>
<dbReference type="SUPFAM" id="SSF88659">
    <property type="entry name" value="Sigma3 and sigma4 domains of RNA polymerase sigma factors"/>
    <property type="match status" value="1"/>
</dbReference>
<reference evidence="9 10" key="1">
    <citation type="submission" date="2019-03" db="EMBL/GenBank/DDBJ databases">
        <authorList>
            <person name="Kim M.K.M."/>
        </authorList>
    </citation>
    <scope>NUCLEOTIDE SEQUENCE [LARGE SCALE GENOMIC DNA]</scope>
    <source>
        <strain evidence="9 10">17J68-15</strain>
    </source>
</reference>
<dbReference type="NCBIfam" id="TIGR02937">
    <property type="entry name" value="sigma70-ECF"/>
    <property type="match status" value="1"/>
</dbReference>
<proteinExistence type="inferred from homology"/>
<dbReference type="Gene3D" id="1.10.1740.10">
    <property type="match status" value="1"/>
</dbReference>
<dbReference type="AlphaFoldDB" id="A0A4R4E0V2"/>
<keyword evidence="5 6" id="KW-0804">Transcription</keyword>
<dbReference type="SUPFAM" id="SSF88946">
    <property type="entry name" value="Sigma2 domain of RNA polymerase sigma factors"/>
    <property type="match status" value="1"/>
</dbReference>
<evidence type="ECO:0000256" key="2">
    <source>
        <dbReference type="ARBA" id="ARBA00023015"/>
    </source>
</evidence>
<evidence type="ECO:0000259" key="7">
    <source>
        <dbReference type="Pfam" id="PF04542"/>
    </source>
</evidence>
<sequence>MGRARRIFPLSSSNLQTSCLLTESDLIEGLQRLEEPAFRALVAQYGDRIYNTVLGLVQRAEDAEDLAQEVFVRVWQSVGSFKREAGLGTWIYRIAVTAALDFRRKQQRHKRGGFLVSLFSRHETEPEAPDFHHPGVAAEQKERSALLFRAIRALPEKQGAAFVLQKLEGLRQDEIAAVLDTTVSSVESLLHRAKQNLRKELAGMMG</sequence>
<comment type="caution">
    <text evidence="9">The sequence shown here is derived from an EMBL/GenBank/DDBJ whole genome shotgun (WGS) entry which is preliminary data.</text>
</comment>
<dbReference type="CDD" id="cd06171">
    <property type="entry name" value="Sigma70_r4"/>
    <property type="match status" value="1"/>
</dbReference>
<evidence type="ECO:0000256" key="5">
    <source>
        <dbReference type="ARBA" id="ARBA00023163"/>
    </source>
</evidence>
<dbReference type="Pfam" id="PF04542">
    <property type="entry name" value="Sigma70_r2"/>
    <property type="match status" value="1"/>
</dbReference>
<keyword evidence="3 6" id="KW-0731">Sigma factor</keyword>
<protein>
    <recommendedName>
        <fullName evidence="6">RNA polymerase sigma factor</fullName>
    </recommendedName>
</protein>
<dbReference type="EMBL" id="SKFH01000012">
    <property type="protein sequence ID" value="TCZ71752.1"/>
    <property type="molecule type" value="Genomic_DNA"/>
</dbReference>
<dbReference type="PANTHER" id="PTHR43133">
    <property type="entry name" value="RNA POLYMERASE ECF-TYPE SIGMA FACTO"/>
    <property type="match status" value="1"/>
</dbReference>
<dbReference type="GO" id="GO:0006352">
    <property type="term" value="P:DNA-templated transcription initiation"/>
    <property type="evidence" value="ECO:0007669"/>
    <property type="project" value="InterPro"/>
</dbReference>
<evidence type="ECO:0000256" key="1">
    <source>
        <dbReference type="ARBA" id="ARBA00010641"/>
    </source>
</evidence>
<dbReference type="InterPro" id="IPR013324">
    <property type="entry name" value="RNA_pol_sigma_r3/r4-like"/>
</dbReference>
<dbReference type="PANTHER" id="PTHR43133:SF8">
    <property type="entry name" value="RNA POLYMERASE SIGMA FACTOR HI_1459-RELATED"/>
    <property type="match status" value="1"/>
</dbReference>
<evidence type="ECO:0000256" key="4">
    <source>
        <dbReference type="ARBA" id="ARBA00023125"/>
    </source>
</evidence>
<dbReference type="Pfam" id="PF08281">
    <property type="entry name" value="Sigma70_r4_2"/>
    <property type="match status" value="1"/>
</dbReference>
<gene>
    <name evidence="9" type="ORF">E0486_09365</name>
</gene>
<dbReference type="InterPro" id="IPR039425">
    <property type="entry name" value="RNA_pol_sigma-70-like"/>
</dbReference>
<organism evidence="9 10">
    <name type="scientific">Flaviaesturariibacter aridisoli</name>
    <dbReference type="NCBI Taxonomy" id="2545761"/>
    <lineage>
        <taxon>Bacteria</taxon>
        <taxon>Pseudomonadati</taxon>
        <taxon>Bacteroidota</taxon>
        <taxon>Chitinophagia</taxon>
        <taxon>Chitinophagales</taxon>
        <taxon>Chitinophagaceae</taxon>
        <taxon>Flaviaestuariibacter</taxon>
    </lineage>
</organism>
<comment type="similarity">
    <text evidence="1 6">Belongs to the sigma-70 factor family. ECF subfamily.</text>
</comment>
<name>A0A4R4E0V2_9BACT</name>
<evidence type="ECO:0000313" key="10">
    <source>
        <dbReference type="Proteomes" id="UP000295164"/>
    </source>
</evidence>
<dbReference type="Proteomes" id="UP000295164">
    <property type="component" value="Unassembled WGS sequence"/>
</dbReference>
<dbReference type="InterPro" id="IPR014284">
    <property type="entry name" value="RNA_pol_sigma-70_dom"/>
</dbReference>
<keyword evidence="2 6" id="KW-0805">Transcription regulation</keyword>
<evidence type="ECO:0000259" key="8">
    <source>
        <dbReference type="Pfam" id="PF08281"/>
    </source>
</evidence>
<evidence type="ECO:0000256" key="6">
    <source>
        <dbReference type="RuleBase" id="RU000716"/>
    </source>
</evidence>
<dbReference type="OrthoDB" id="9780326at2"/>
<dbReference type="InterPro" id="IPR013249">
    <property type="entry name" value="RNA_pol_sigma70_r4_t2"/>
</dbReference>
<dbReference type="InterPro" id="IPR013325">
    <property type="entry name" value="RNA_pol_sigma_r2"/>
</dbReference>
<keyword evidence="4 6" id="KW-0238">DNA-binding</keyword>
<feature type="domain" description="RNA polymerase sigma factor 70 region 4 type 2" evidence="8">
    <location>
        <begin position="147"/>
        <end position="197"/>
    </location>
</feature>
<dbReference type="GO" id="GO:0003677">
    <property type="term" value="F:DNA binding"/>
    <property type="evidence" value="ECO:0007669"/>
    <property type="project" value="UniProtKB-KW"/>
</dbReference>
<dbReference type="Gene3D" id="1.10.10.10">
    <property type="entry name" value="Winged helix-like DNA-binding domain superfamily/Winged helix DNA-binding domain"/>
    <property type="match status" value="1"/>
</dbReference>
<dbReference type="InterPro" id="IPR007627">
    <property type="entry name" value="RNA_pol_sigma70_r2"/>
</dbReference>